<reference evidence="6" key="1">
    <citation type="journal article" date="2016" name="Genome Announc.">
        <title>Draft genome sequences of fungus Aspergillus calidoustus.</title>
        <authorList>
            <person name="Horn F."/>
            <person name="Linde J."/>
            <person name="Mattern D.J."/>
            <person name="Walther G."/>
            <person name="Guthke R."/>
            <person name="Scherlach K."/>
            <person name="Martin K."/>
            <person name="Brakhage A.A."/>
            <person name="Petzke L."/>
            <person name="Valiante V."/>
        </authorList>
    </citation>
    <scope>NUCLEOTIDE SEQUENCE [LARGE SCALE GENOMIC DNA]</scope>
    <source>
        <strain evidence="6">SF006504</strain>
    </source>
</reference>
<gene>
    <name evidence="5" type="ORF">ASPCAL06849</name>
</gene>
<keyword evidence="2" id="KW-0597">Phosphoprotein</keyword>
<dbReference type="STRING" id="454130.A0A0U5G235"/>
<dbReference type="Pfam" id="PF00550">
    <property type="entry name" value="PP-binding"/>
    <property type="match status" value="1"/>
</dbReference>
<organism evidence="5 6">
    <name type="scientific">Aspergillus calidoustus</name>
    <dbReference type="NCBI Taxonomy" id="454130"/>
    <lineage>
        <taxon>Eukaryota</taxon>
        <taxon>Fungi</taxon>
        <taxon>Dikarya</taxon>
        <taxon>Ascomycota</taxon>
        <taxon>Pezizomycotina</taxon>
        <taxon>Eurotiomycetes</taxon>
        <taxon>Eurotiomycetidae</taxon>
        <taxon>Eurotiales</taxon>
        <taxon>Aspergillaceae</taxon>
        <taxon>Aspergillus</taxon>
        <taxon>Aspergillus subgen. Nidulantes</taxon>
    </lineage>
</organism>
<dbReference type="PANTHER" id="PTHR44845">
    <property type="entry name" value="CARRIER DOMAIN-CONTAINING PROTEIN"/>
    <property type="match status" value="1"/>
</dbReference>
<evidence type="ECO:0000256" key="1">
    <source>
        <dbReference type="ARBA" id="ARBA00022450"/>
    </source>
</evidence>
<dbReference type="InterPro" id="IPR000873">
    <property type="entry name" value="AMP-dep_synth/lig_dom"/>
</dbReference>
<keyword evidence="6" id="KW-1185">Reference proteome</keyword>
<dbReference type="InterPro" id="IPR020806">
    <property type="entry name" value="PKS_PP-bd"/>
</dbReference>
<dbReference type="InterPro" id="IPR013120">
    <property type="entry name" value="FAR_NAD-bd"/>
</dbReference>
<dbReference type="PANTHER" id="PTHR44845:SF6">
    <property type="entry name" value="BETA-ALANINE-ACTIVATING ENZYME"/>
    <property type="match status" value="1"/>
</dbReference>
<dbReference type="Gene3D" id="3.40.50.12780">
    <property type="entry name" value="N-terminal domain of ligase-like"/>
    <property type="match status" value="1"/>
</dbReference>
<dbReference type="EMBL" id="CDMC01000005">
    <property type="protein sequence ID" value="CEL05734.1"/>
    <property type="molecule type" value="Genomic_DNA"/>
</dbReference>
<dbReference type="PROSITE" id="PS50075">
    <property type="entry name" value="CARRIER"/>
    <property type="match status" value="1"/>
</dbReference>
<dbReference type="InterPro" id="IPR036736">
    <property type="entry name" value="ACP-like_sf"/>
</dbReference>
<keyword evidence="1" id="KW-0596">Phosphopantetheine</keyword>
<accession>A0A0U5G235</accession>
<evidence type="ECO:0000259" key="4">
    <source>
        <dbReference type="PROSITE" id="PS50075"/>
    </source>
</evidence>
<sequence>MGSILPDVSDYDRVISRGEGLGQIFYQRMLEDREAVAIIDETTKSLSYGAIHEKAIELAQTLTEHQYTAGDRVGVIVEHGLCDPVAQVAIMYAGGTCVPIDPLLPDQQIKSRLLRLGVRHVLVDKANAKRSLPFAMLVLRDGHKSSKKSTSARTGTAAGERCFPVPTGIDHCSHLIHTSGTTSEPKAVQIAARSIIHVAHHAPYEPVRKTDVVGHPNKTSFDVALFDIWGALLRGAAIGVLSKPTLLDSAALAAAIRRLKITIAAITAPLVNLAATTHPATFQPLRVVLMGGEAVNLRAMEAILSAGPPTHLMNAYGPTECCVYCLTHEITFDDVRAGKVSIGEPIGRNVCAVCDEEGNPVKPGEEGELLVGGPGVSPGYVDQPEKNAKTFVAVPGMVDPETKQPYRMYRTGDLVRRRPDGQHDFLGRRDEQVKIRGFRVELGAVRSVLMGTGHFTEVFAMAMDSQAAGAGATLVAFAVLRADAAKSAVAEAVEVAKATLPDYMVPHIEVVAEMSLNAHAKIDRKKLESIYHQRRERLLNGINGHKEEKVMSTRQQIASIWAMVLATPVPEYNDDDDFFAMGGTSLQASLLITLIRQQLNTEISLLALYDHPTLGQLAAIVDRHRGSSMATVRDEQDALAADIRLADELEPPVQPVVDWRRDTEGRVFLTGATGFVGAFFLSSLLTMPGVSQVGCLVRAATPARALQRIRATLVKYSLWQDSFSYKLLPLCGDIQDHWLGLGEDRFHEIAAWSSVVFHFAALVNYTKPYSLHRPANVIGTANIARLAVTARPKALHYCSSISCFGPTGTINGSKIVYEDAPLLPHLPALPYDHGYAQSQWVADALLQRLITRGFPVAIYRPGFITGHSQTGICNPDDFFSRLICSGLDLGVYPELPDQRKEFVPVDYVVSAMLQISDSVFSVGHAFHLLPNRTASVDMIQTMDLISQVRGTPIQRLRYEEWIARLSTTSHASLQPLLPMLAEKVRDGLSRWELYERMPVYDATNTKRALAMLPVQLECPVFDRELVKKYVDYLYAAERGQV</sequence>
<dbReference type="InterPro" id="IPR020845">
    <property type="entry name" value="AMP-binding_CS"/>
</dbReference>
<dbReference type="OMA" id="FALEYCL"/>
<dbReference type="NCBIfam" id="TIGR01746">
    <property type="entry name" value="Thioester-redct"/>
    <property type="match status" value="1"/>
</dbReference>
<dbReference type="Gene3D" id="1.10.1200.10">
    <property type="entry name" value="ACP-like"/>
    <property type="match status" value="1"/>
</dbReference>
<dbReference type="InterPro" id="IPR009081">
    <property type="entry name" value="PP-bd_ACP"/>
</dbReference>
<dbReference type="GO" id="GO:0031177">
    <property type="term" value="F:phosphopantetheine binding"/>
    <property type="evidence" value="ECO:0007669"/>
    <property type="project" value="InterPro"/>
</dbReference>
<evidence type="ECO:0000313" key="6">
    <source>
        <dbReference type="Proteomes" id="UP000054771"/>
    </source>
</evidence>
<protein>
    <recommendedName>
        <fullName evidence="4">Carrier domain-containing protein</fullName>
    </recommendedName>
</protein>
<dbReference type="PROSITE" id="PS00455">
    <property type="entry name" value="AMP_BINDING"/>
    <property type="match status" value="1"/>
</dbReference>
<dbReference type="CDD" id="cd05235">
    <property type="entry name" value="SDR_e1"/>
    <property type="match status" value="1"/>
</dbReference>
<name>A0A0U5G235_ASPCI</name>
<dbReference type="OrthoDB" id="408177at2759"/>
<comment type="similarity">
    <text evidence="3">Belongs to the NRP synthetase family.</text>
</comment>
<dbReference type="SUPFAM" id="SSF56801">
    <property type="entry name" value="Acetyl-CoA synthetase-like"/>
    <property type="match status" value="1"/>
</dbReference>
<dbReference type="Gene3D" id="3.40.50.720">
    <property type="entry name" value="NAD(P)-binding Rossmann-like Domain"/>
    <property type="match status" value="1"/>
</dbReference>
<feature type="domain" description="Carrier" evidence="4">
    <location>
        <begin position="548"/>
        <end position="625"/>
    </location>
</feature>
<evidence type="ECO:0000256" key="2">
    <source>
        <dbReference type="ARBA" id="ARBA00022553"/>
    </source>
</evidence>
<dbReference type="InterPro" id="IPR010080">
    <property type="entry name" value="Thioester_reductase-like_dom"/>
</dbReference>
<dbReference type="Pfam" id="PF00501">
    <property type="entry name" value="AMP-binding"/>
    <property type="match status" value="1"/>
</dbReference>
<dbReference type="SUPFAM" id="SSF51735">
    <property type="entry name" value="NAD(P)-binding Rossmann-fold domains"/>
    <property type="match status" value="1"/>
</dbReference>
<dbReference type="SUPFAM" id="SSF47336">
    <property type="entry name" value="ACP-like"/>
    <property type="match status" value="1"/>
</dbReference>
<dbReference type="InterPro" id="IPR045851">
    <property type="entry name" value="AMP-bd_C_sf"/>
</dbReference>
<dbReference type="InterPro" id="IPR036291">
    <property type="entry name" value="NAD(P)-bd_dom_sf"/>
</dbReference>
<proteinExistence type="inferred from homology"/>
<dbReference type="SMART" id="SM00823">
    <property type="entry name" value="PKS_PP"/>
    <property type="match status" value="1"/>
</dbReference>
<dbReference type="CDD" id="cd05930">
    <property type="entry name" value="A_NRPS"/>
    <property type="match status" value="1"/>
</dbReference>
<dbReference type="InterPro" id="IPR042099">
    <property type="entry name" value="ANL_N_sf"/>
</dbReference>
<dbReference type="Gene3D" id="3.30.300.30">
    <property type="match status" value="1"/>
</dbReference>
<dbReference type="Pfam" id="PF07993">
    <property type="entry name" value="NAD_binding_4"/>
    <property type="match status" value="1"/>
</dbReference>
<evidence type="ECO:0000256" key="3">
    <source>
        <dbReference type="ARBA" id="ARBA00029454"/>
    </source>
</evidence>
<evidence type="ECO:0000313" key="5">
    <source>
        <dbReference type="EMBL" id="CEL05734.1"/>
    </source>
</evidence>
<dbReference type="Proteomes" id="UP000054771">
    <property type="component" value="Unassembled WGS sequence"/>
</dbReference>
<dbReference type="AlphaFoldDB" id="A0A0U5G235"/>